<evidence type="ECO:0008006" key="4">
    <source>
        <dbReference type="Google" id="ProtNLM"/>
    </source>
</evidence>
<dbReference type="Proteomes" id="UP000319732">
    <property type="component" value="Unassembled WGS sequence"/>
</dbReference>
<accession>A0A545T0I1</accession>
<comment type="caution">
    <text evidence="2">The sequence shown here is derived from an EMBL/GenBank/DDBJ whole genome shotgun (WGS) entry which is preliminary data.</text>
</comment>
<dbReference type="EMBL" id="VHSG01000023">
    <property type="protein sequence ID" value="TQV70701.1"/>
    <property type="molecule type" value="Genomic_DNA"/>
</dbReference>
<gene>
    <name evidence="2" type="ORF">FKG94_20430</name>
</gene>
<proteinExistence type="predicted"/>
<organism evidence="2 3">
    <name type="scientific">Exilibacterium tricleocarpae</name>
    <dbReference type="NCBI Taxonomy" id="2591008"/>
    <lineage>
        <taxon>Bacteria</taxon>
        <taxon>Pseudomonadati</taxon>
        <taxon>Pseudomonadota</taxon>
        <taxon>Gammaproteobacteria</taxon>
        <taxon>Cellvibrionales</taxon>
        <taxon>Cellvibrionaceae</taxon>
        <taxon>Exilibacterium</taxon>
    </lineage>
</organism>
<dbReference type="AlphaFoldDB" id="A0A545T0I1"/>
<protein>
    <recommendedName>
        <fullName evidence="4">Rap1a immunity protein domain-containing protein</fullName>
    </recommendedName>
</protein>
<reference evidence="2 3" key="1">
    <citation type="submission" date="2019-06" db="EMBL/GenBank/DDBJ databases">
        <title>Whole genome sequence for Cellvibrionaceae sp. R142.</title>
        <authorList>
            <person name="Wang G."/>
        </authorList>
    </citation>
    <scope>NUCLEOTIDE SEQUENCE [LARGE SCALE GENOMIC DNA]</scope>
    <source>
        <strain evidence="2 3">R142</strain>
    </source>
</reference>
<name>A0A545T0I1_9GAMM</name>
<keyword evidence="3" id="KW-1185">Reference proteome</keyword>
<dbReference type="RefSeq" id="WP_142928802.1">
    <property type="nucleotide sequence ID" value="NZ_ML660101.1"/>
</dbReference>
<keyword evidence="1" id="KW-0732">Signal</keyword>
<sequence length="126" mass="13419">MKTPMTHVARCVGITLILAGAGPAGAFTTQEFLALCGDAKETCASRPAVQFYLGGALDALAVVNDAAKEQDQPIYCVPEQALFDMGKIVAHVVSVSRRFENKNAMTGVIDYLRTYGGCRPAQRPQG</sequence>
<feature type="chain" id="PRO_5021896410" description="Rap1a immunity protein domain-containing protein" evidence="1">
    <location>
        <begin position="27"/>
        <end position="126"/>
    </location>
</feature>
<evidence type="ECO:0000313" key="2">
    <source>
        <dbReference type="EMBL" id="TQV70701.1"/>
    </source>
</evidence>
<evidence type="ECO:0000313" key="3">
    <source>
        <dbReference type="Proteomes" id="UP000319732"/>
    </source>
</evidence>
<evidence type="ECO:0000256" key="1">
    <source>
        <dbReference type="SAM" id="SignalP"/>
    </source>
</evidence>
<feature type="signal peptide" evidence="1">
    <location>
        <begin position="1"/>
        <end position="26"/>
    </location>
</feature>